<dbReference type="WBParaSite" id="jg10874">
    <property type="protein sequence ID" value="jg10874"/>
    <property type="gene ID" value="jg10874"/>
</dbReference>
<feature type="region of interest" description="Disordered" evidence="1">
    <location>
        <begin position="26"/>
        <end position="58"/>
    </location>
</feature>
<keyword evidence="2" id="KW-1185">Reference proteome</keyword>
<dbReference type="Proteomes" id="UP000887574">
    <property type="component" value="Unplaced"/>
</dbReference>
<accession>A0A915CPY4</accession>
<dbReference type="InterPro" id="IPR015797">
    <property type="entry name" value="NUDIX_hydrolase-like_dom_sf"/>
</dbReference>
<feature type="compositionally biased region" description="Basic and acidic residues" evidence="1">
    <location>
        <begin position="36"/>
        <end position="53"/>
    </location>
</feature>
<sequence length="193" mass="22007">MVVCFEDKGGMKVLLAEGDWKVKAAQVPDEDQMDMPAEKNTKDQKDIQPKQKDYYVLPGGKINNGEIDAAAERLQTKFPGKENFSAEELYEEAIPFAVIRELNEETGYTSDSYNPIFVKKFDAVTDNEEAGTADKKKGDELKKDNGKNVKDISVYILQNCRLMRDEEKKGVNFDIKNFDEKKIPKLKKFKPKI</sequence>
<evidence type="ECO:0000313" key="3">
    <source>
        <dbReference type="WBParaSite" id="jg10874"/>
    </source>
</evidence>
<proteinExistence type="predicted"/>
<evidence type="ECO:0000313" key="2">
    <source>
        <dbReference type="Proteomes" id="UP000887574"/>
    </source>
</evidence>
<name>A0A915CPY4_9BILA</name>
<organism evidence="2 3">
    <name type="scientific">Ditylenchus dipsaci</name>
    <dbReference type="NCBI Taxonomy" id="166011"/>
    <lineage>
        <taxon>Eukaryota</taxon>
        <taxon>Metazoa</taxon>
        <taxon>Ecdysozoa</taxon>
        <taxon>Nematoda</taxon>
        <taxon>Chromadorea</taxon>
        <taxon>Rhabditida</taxon>
        <taxon>Tylenchina</taxon>
        <taxon>Tylenchomorpha</taxon>
        <taxon>Sphaerularioidea</taxon>
        <taxon>Anguinidae</taxon>
        <taxon>Anguininae</taxon>
        <taxon>Ditylenchus</taxon>
    </lineage>
</organism>
<dbReference type="AlphaFoldDB" id="A0A915CPY4"/>
<dbReference type="SUPFAM" id="SSF55811">
    <property type="entry name" value="Nudix"/>
    <property type="match status" value="1"/>
</dbReference>
<protein>
    <submittedName>
        <fullName evidence="3">Nudix hydrolase domain-containing protein</fullName>
    </submittedName>
</protein>
<evidence type="ECO:0000256" key="1">
    <source>
        <dbReference type="SAM" id="MobiDB-lite"/>
    </source>
</evidence>
<reference evidence="3" key="1">
    <citation type="submission" date="2022-11" db="UniProtKB">
        <authorList>
            <consortium name="WormBaseParasite"/>
        </authorList>
    </citation>
    <scope>IDENTIFICATION</scope>
</reference>
<dbReference type="Gene3D" id="3.90.79.10">
    <property type="entry name" value="Nucleoside Triphosphate Pyrophosphohydrolase"/>
    <property type="match status" value="1"/>
</dbReference>